<gene>
    <name evidence="3" type="ORF">PGT21_025435</name>
</gene>
<keyword evidence="4" id="KW-1185">Reference proteome</keyword>
<evidence type="ECO:0000313" key="4">
    <source>
        <dbReference type="Proteomes" id="UP000324748"/>
    </source>
</evidence>
<evidence type="ECO:0000256" key="1">
    <source>
        <dbReference type="SAM" id="MobiDB-lite"/>
    </source>
</evidence>
<feature type="chain" id="PRO_5023045374" evidence="2">
    <location>
        <begin position="26"/>
        <end position="652"/>
    </location>
</feature>
<dbReference type="Proteomes" id="UP000324748">
    <property type="component" value="Unassembled WGS sequence"/>
</dbReference>
<organism evidence="3 4">
    <name type="scientific">Puccinia graminis f. sp. tritici</name>
    <dbReference type="NCBI Taxonomy" id="56615"/>
    <lineage>
        <taxon>Eukaryota</taxon>
        <taxon>Fungi</taxon>
        <taxon>Dikarya</taxon>
        <taxon>Basidiomycota</taxon>
        <taxon>Pucciniomycotina</taxon>
        <taxon>Pucciniomycetes</taxon>
        <taxon>Pucciniales</taxon>
        <taxon>Pucciniaceae</taxon>
        <taxon>Puccinia</taxon>
    </lineage>
</organism>
<dbReference type="AlphaFoldDB" id="A0A5B0MAS9"/>
<keyword evidence="2" id="KW-0732">Signal</keyword>
<feature type="region of interest" description="Disordered" evidence="1">
    <location>
        <begin position="101"/>
        <end position="144"/>
    </location>
</feature>
<feature type="signal peptide" evidence="2">
    <location>
        <begin position="1"/>
        <end position="25"/>
    </location>
</feature>
<proteinExistence type="predicted"/>
<name>A0A5B0MAS9_PUCGR</name>
<reference evidence="3 4" key="1">
    <citation type="submission" date="2019-05" db="EMBL/GenBank/DDBJ databases">
        <title>Emergence of the Ug99 lineage of the wheat stem rust pathogen through somatic hybridization.</title>
        <authorList>
            <person name="Li F."/>
            <person name="Upadhyaya N.M."/>
            <person name="Sperschneider J."/>
            <person name="Matny O."/>
            <person name="Nguyen-Phuc H."/>
            <person name="Mago R."/>
            <person name="Raley C."/>
            <person name="Miller M.E."/>
            <person name="Silverstein K.A.T."/>
            <person name="Henningsen E."/>
            <person name="Hirsch C.D."/>
            <person name="Visser B."/>
            <person name="Pretorius Z.A."/>
            <person name="Steffenson B.J."/>
            <person name="Schwessinger B."/>
            <person name="Dodds P.N."/>
            <person name="Figueroa M."/>
        </authorList>
    </citation>
    <scope>NUCLEOTIDE SEQUENCE [LARGE SCALE GENOMIC DNA]</scope>
    <source>
        <strain evidence="3">21-0</strain>
    </source>
</reference>
<accession>A0A5B0MAS9</accession>
<dbReference type="OrthoDB" id="10292586at2759"/>
<sequence length="652" mass="75102">MFIRNIGSFVCLSLLFALLDGTACSLSTNTLLKPSLISQKIDSKIASNFGKQGTAERHDVLNETDECLICGKISDLIPDKPEEIESTTNIEQLKEGSFELEGKDVHQADQERSAKTNNGKKRRKNKKTKNKEKESGHQQDNSVYQSISALKSSETIKDVHAEITGSILKETHQEENFKNRINVNTSKRAEAQKESLQEDPQTTNCFKSMIKAAEKQELDMENDFKKRIQAAFKPRGESEDEVYPTVVKPKWGNAVHDGEISGLLKESIQSVKKMAEKEKLSQSEAAESWTFQKALEILEPYLQPTNPQAHHPVPRITDEAYQSLKFLWTFHPASFLRIRASLSSRLDNKWEVQRRLVTVTTQITQKTIVENWMLIRNALLDGLQNERRTSLKFYEVRLQLAREFPNIVYYSDLFLPIFSRILEDEVANTGQTLLPFLRSWMGDHESSRRLKTPISERLYQLKIELSQDLSENLRASEIARGVDVWTVHHWIKCLGLGQPKKLDDWTDDEVLFSMEKLQKLIAGMSRNEGIPWHESASRAWLIETFGQEIYTQQLDLLCNKYKQIRARLVSHEDHRWKNNGSSVIKILDGQEEDKLKFADHGLDFKLIQAIKIIRSVNQQFRADWNSLFDSCPSKLTSNQKDFIKIWFADNFI</sequence>
<feature type="compositionally biased region" description="Basic residues" evidence="1">
    <location>
        <begin position="118"/>
        <end position="130"/>
    </location>
</feature>
<dbReference type="EMBL" id="VSWC01000158">
    <property type="protein sequence ID" value="KAA1073782.1"/>
    <property type="molecule type" value="Genomic_DNA"/>
</dbReference>
<feature type="compositionally biased region" description="Basic and acidic residues" evidence="1">
    <location>
        <begin position="101"/>
        <end position="114"/>
    </location>
</feature>
<comment type="caution">
    <text evidence="3">The sequence shown here is derived from an EMBL/GenBank/DDBJ whole genome shotgun (WGS) entry which is preliminary data.</text>
</comment>
<protein>
    <submittedName>
        <fullName evidence="3">Uncharacterized protein</fullName>
    </submittedName>
</protein>
<evidence type="ECO:0000313" key="3">
    <source>
        <dbReference type="EMBL" id="KAA1073782.1"/>
    </source>
</evidence>
<evidence type="ECO:0000256" key="2">
    <source>
        <dbReference type="SAM" id="SignalP"/>
    </source>
</evidence>